<name>A0A8S3XZZ4_PARAO</name>
<keyword evidence="4" id="KW-0175">Coiled coil</keyword>
<sequence>MPKLQCKKCKQFLPNTKEDSVECKKCKHAFHRKCVKDISCFSAKGICDTCEEVKTGGGTPRSPTTKDNEVVLEQINERMAIVEGMSKKLEEINLQLKYYAEKYKETLDFKKEATEKFTKHENQIKDLQQRNIHLEKRNKMMEERICVFENREREKNIELNGVKYKEKENILEIVRKISHMMGVEDDIESAWRVGREKNNGKPRPVFVRLRS</sequence>
<accession>A0A8S3XZZ4</accession>
<dbReference type="InterPro" id="IPR002219">
    <property type="entry name" value="PKC_DAG/PE"/>
</dbReference>
<evidence type="ECO:0000256" key="4">
    <source>
        <dbReference type="SAM" id="Coils"/>
    </source>
</evidence>
<keyword evidence="1 3" id="KW-0863">Zinc-finger</keyword>
<dbReference type="EMBL" id="CAJQZP010001468">
    <property type="protein sequence ID" value="CAG5049462.1"/>
    <property type="molecule type" value="Genomic_DNA"/>
</dbReference>
<evidence type="ECO:0000256" key="2">
    <source>
        <dbReference type="ARBA" id="ARBA00022833"/>
    </source>
</evidence>
<evidence type="ECO:0000313" key="7">
    <source>
        <dbReference type="EMBL" id="CAG5049462.1"/>
    </source>
</evidence>
<dbReference type="AlphaFoldDB" id="A0A8S3XZZ4"/>
<protein>
    <submittedName>
        <fullName evidence="7">(apollo) hypothetical protein</fullName>
    </submittedName>
</protein>
<gene>
    <name evidence="7" type="ORF">PAPOLLO_LOCUS24514</name>
</gene>
<organism evidence="7 8">
    <name type="scientific">Parnassius apollo</name>
    <name type="common">Apollo butterfly</name>
    <name type="synonym">Papilio apollo</name>
    <dbReference type="NCBI Taxonomy" id="110799"/>
    <lineage>
        <taxon>Eukaryota</taxon>
        <taxon>Metazoa</taxon>
        <taxon>Ecdysozoa</taxon>
        <taxon>Arthropoda</taxon>
        <taxon>Hexapoda</taxon>
        <taxon>Insecta</taxon>
        <taxon>Pterygota</taxon>
        <taxon>Neoptera</taxon>
        <taxon>Endopterygota</taxon>
        <taxon>Lepidoptera</taxon>
        <taxon>Glossata</taxon>
        <taxon>Ditrysia</taxon>
        <taxon>Papilionoidea</taxon>
        <taxon>Papilionidae</taxon>
        <taxon>Parnassiinae</taxon>
        <taxon>Parnassini</taxon>
        <taxon>Parnassius</taxon>
        <taxon>Parnassius</taxon>
    </lineage>
</organism>
<evidence type="ECO:0000256" key="3">
    <source>
        <dbReference type="PROSITE-ProRule" id="PRU00175"/>
    </source>
</evidence>
<evidence type="ECO:0000313" key="8">
    <source>
        <dbReference type="Proteomes" id="UP000691718"/>
    </source>
</evidence>
<feature type="coiled-coil region" evidence="4">
    <location>
        <begin position="72"/>
        <end position="144"/>
    </location>
</feature>
<comment type="caution">
    <text evidence="7">The sequence shown here is derived from an EMBL/GenBank/DDBJ whole genome shotgun (WGS) entry which is preliminary data.</text>
</comment>
<dbReference type="PROSITE" id="PS50081">
    <property type="entry name" value="ZF_DAG_PE_2"/>
    <property type="match status" value="1"/>
</dbReference>
<keyword evidence="2" id="KW-0862">Zinc</keyword>
<reference evidence="7" key="1">
    <citation type="submission" date="2021-04" db="EMBL/GenBank/DDBJ databases">
        <authorList>
            <person name="Tunstrom K."/>
        </authorList>
    </citation>
    <scope>NUCLEOTIDE SEQUENCE</scope>
</reference>
<feature type="domain" description="RING-type" evidence="6">
    <location>
        <begin position="6"/>
        <end position="51"/>
    </location>
</feature>
<dbReference type="InterPro" id="IPR001841">
    <property type="entry name" value="Znf_RING"/>
</dbReference>
<keyword evidence="1 3" id="KW-0479">Metal-binding</keyword>
<dbReference type="PROSITE" id="PS50089">
    <property type="entry name" value="ZF_RING_2"/>
    <property type="match status" value="1"/>
</dbReference>
<feature type="domain" description="Phorbol-ester/DAG-type" evidence="5">
    <location>
        <begin position="1"/>
        <end position="47"/>
    </location>
</feature>
<evidence type="ECO:0000259" key="5">
    <source>
        <dbReference type="PROSITE" id="PS50081"/>
    </source>
</evidence>
<proteinExistence type="predicted"/>
<dbReference type="Proteomes" id="UP000691718">
    <property type="component" value="Unassembled WGS sequence"/>
</dbReference>
<dbReference type="OrthoDB" id="8062159at2759"/>
<evidence type="ECO:0000256" key="1">
    <source>
        <dbReference type="ARBA" id="ARBA00022771"/>
    </source>
</evidence>
<dbReference type="GO" id="GO:0008270">
    <property type="term" value="F:zinc ion binding"/>
    <property type="evidence" value="ECO:0007669"/>
    <property type="project" value="UniProtKB-KW"/>
</dbReference>
<evidence type="ECO:0000259" key="6">
    <source>
        <dbReference type="PROSITE" id="PS50089"/>
    </source>
</evidence>
<keyword evidence="8" id="KW-1185">Reference proteome</keyword>